<name>G0V3C4_TRYCI</name>
<accession>G0V3C4</accession>
<organism evidence="2">
    <name type="scientific">Trypanosoma congolense (strain IL3000)</name>
    <dbReference type="NCBI Taxonomy" id="1068625"/>
    <lineage>
        <taxon>Eukaryota</taxon>
        <taxon>Discoba</taxon>
        <taxon>Euglenozoa</taxon>
        <taxon>Kinetoplastea</taxon>
        <taxon>Metakinetoplastina</taxon>
        <taxon>Trypanosomatida</taxon>
        <taxon>Trypanosomatidae</taxon>
        <taxon>Trypanosoma</taxon>
        <taxon>Nannomonas</taxon>
    </lineage>
</organism>
<reference evidence="2" key="1">
    <citation type="journal article" date="2012" name="Proc. Natl. Acad. Sci. U.S.A.">
        <title>Antigenic diversity is generated by distinct evolutionary mechanisms in African trypanosome species.</title>
        <authorList>
            <person name="Jackson A.P."/>
            <person name="Berry A."/>
            <person name="Aslett M."/>
            <person name="Allison H.C."/>
            <person name="Burton P."/>
            <person name="Vavrova-Anderson J."/>
            <person name="Brown R."/>
            <person name="Browne H."/>
            <person name="Corton N."/>
            <person name="Hauser H."/>
            <person name="Gamble J."/>
            <person name="Gilderthorp R."/>
            <person name="Marcello L."/>
            <person name="McQuillan J."/>
            <person name="Otto T.D."/>
            <person name="Quail M.A."/>
            <person name="Sanders M.J."/>
            <person name="van Tonder A."/>
            <person name="Ginger M.L."/>
            <person name="Field M.C."/>
            <person name="Barry J.D."/>
            <person name="Hertz-Fowler C."/>
            <person name="Berriman M."/>
        </authorList>
    </citation>
    <scope>NUCLEOTIDE SEQUENCE</scope>
    <source>
        <strain evidence="2">IL3000</strain>
    </source>
</reference>
<feature type="compositionally biased region" description="Basic and acidic residues" evidence="1">
    <location>
        <begin position="186"/>
        <end position="195"/>
    </location>
</feature>
<feature type="compositionally biased region" description="Low complexity" evidence="1">
    <location>
        <begin position="92"/>
        <end position="104"/>
    </location>
</feature>
<dbReference type="EMBL" id="HE575324">
    <property type="protein sequence ID" value="CCC96147.1"/>
    <property type="molecule type" value="Genomic_DNA"/>
</dbReference>
<sequence length="195" mass="20543">MALHTIITMAGLSGDEACEILSPSPLVKFAKSHFNTIVSNADIKNELRRRGLLLLISGVMSASVHDGATTDASYQELSLRESMLLHHKRASKTSSSKARPAARSNTRSALTPTTVAATPKPKKVAQLSPSEAGSRGSRKRQTAAVGPVGSSAHGDPSTVGVDHSDMTLKEPSSTGRGSSDCFVGEQHGEVEEFHL</sequence>
<dbReference type="VEuPathDB" id="TriTrypDB:TcIL3000.11.16590"/>
<gene>
    <name evidence="2" type="ORF">TCIL3000_11_16590</name>
</gene>
<dbReference type="AlphaFoldDB" id="G0V3C4"/>
<feature type="region of interest" description="Disordered" evidence="1">
    <location>
        <begin position="87"/>
        <end position="195"/>
    </location>
</feature>
<protein>
    <submittedName>
        <fullName evidence="2">Uncharacterized protein TCIL3000_11_16590</fullName>
    </submittedName>
</protein>
<proteinExistence type="predicted"/>
<evidence type="ECO:0000313" key="2">
    <source>
        <dbReference type="EMBL" id="CCC96147.1"/>
    </source>
</evidence>
<evidence type="ECO:0000256" key="1">
    <source>
        <dbReference type="SAM" id="MobiDB-lite"/>
    </source>
</evidence>